<organism evidence="9 10">
    <name type="scientific">Candidatus Clostridium radicumherbarum</name>
    <dbReference type="NCBI Taxonomy" id="3381662"/>
    <lineage>
        <taxon>Bacteria</taxon>
        <taxon>Bacillati</taxon>
        <taxon>Bacillota</taxon>
        <taxon>Clostridia</taxon>
        <taxon>Eubacteriales</taxon>
        <taxon>Clostridiaceae</taxon>
        <taxon>Clostridium</taxon>
    </lineage>
</organism>
<feature type="transmembrane region" description="Helical" evidence="7">
    <location>
        <begin position="157"/>
        <end position="175"/>
    </location>
</feature>
<dbReference type="SUPFAM" id="SSF53649">
    <property type="entry name" value="Alkaline phosphatase-like"/>
    <property type="match status" value="1"/>
</dbReference>
<dbReference type="CDD" id="cd16015">
    <property type="entry name" value="LTA_synthase"/>
    <property type="match status" value="1"/>
</dbReference>
<keyword evidence="6 7" id="KW-0472">Membrane</keyword>
<dbReference type="EMBL" id="JBJHZY010000002">
    <property type="protein sequence ID" value="MFL0268979.1"/>
    <property type="molecule type" value="Genomic_DNA"/>
</dbReference>
<reference evidence="9 10" key="1">
    <citation type="submission" date="2024-11" db="EMBL/GenBank/DDBJ databases">
        <authorList>
            <person name="Heng Y.C."/>
            <person name="Lim A.C.H."/>
            <person name="Lee J.K.Y."/>
            <person name="Kittelmann S."/>
        </authorList>
    </citation>
    <scope>NUCLEOTIDE SEQUENCE [LARGE SCALE GENOMIC DNA]</scope>
    <source>
        <strain evidence="9 10">WILCCON 0202</strain>
    </source>
</reference>
<evidence type="ECO:0000256" key="7">
    <source>
        <dbReference type="SAM" id="Phobius"/>
    </source>
</evidence>
<evidence type="ECO:0000256" key="1">
    <source>
        <dbReference type="ARBA" id="ARBA00004651"/>
    </source>
</evidence>
<dbReference type="PANTHER" id="PTHR47371">
    <property type="entry name" value="LIPOTEICHOIC ACID SYNTHASE"/>
    <property type="match status" value="1"/>
</dbReference>
<dbReference type="RefSeq" id="WP_406765600.1">
    <property type="nucleotide sequence ID" value="NZ_JBJHZY010000002.1"/>
</dbReference>
<evidence type="ECO:0000313" key="9">
    <source>
        <dbReference type="EMBL" id="MFL0268979.1"/>
    </source>
</evidence>
<evidence type="ECO:0000259" key="8">
    <source>
        <dbReference type="Pfam" id="PF00884"/>
    </source>
</evidence>
<gene>
    <name evidence="9" type="ORF">ACJDUH_12850</name>
</gene>
<feature type="transmembrane region" description="Helical" evidence="7">
    <location>
        <begin position="52"/>
        <end position="69"/>
    </location>
</feature>
<keyword evidence="5 7" id="KW-1133">Transmembrane helix</keyword>
<dbReference type="InterPro" id="IPR000917">
    <property type="entry name" value="Sulfatase_N"/>
</dbReference>
<name>A0ABW8TTW9_9CLOT</name>
<comment type="subcellular location">
    <subcellularLocation>
        <location evidence="1">Cell membrane</location>
        <topology evidence="1">Multi-pass membrane protein</topology>
    </subcellularLocation>
</comment>
<dbReference type="Gene3D" id="3.40.720.10">
    <property type="entry name" value="Alkaline Phosphatase, subunit A"/>
    <property type="match status" value="1"/>
</dbReference>
<feature type="transmembrane region" description="Helical" evidence="7">
    <location>
        <begin position="12"/>
        <end position="32"/>
    </location>
</feature>
<keyword evidence="4 7" id="KW-0812">Transmembrane</keyword>
<accession>A0ABW8TTW9</accession>
<feature type="transmembrane region" description="Helical" evidence="7">
    <location>
        <begin position="127"/>
        <end position="145"/>
    </location>
</feature>
<evidence type="ECO:0000256" key="2">
    <source>
        <dbReference type="ARBA" id="ARBA00004936"/>
    </source>
</evidence>
<sequence length="620" mass="69962">MKKLLKKIKDQKSVLVVIELCITMALISSFIFEITERLGNYGQTIGWIRMNAGTFTISTAFIFFIYLFFTSLLGNYYKGIILCFLLFGITAFANIEKLKILGAPIYPVDFLEIKNASTILSMLGGKFVVLIIIGIIIVFTIIKFIVKLLPKNKPLKLPSRILLTLISLFFIYTFVNYKNTFINRYYIKSGVSEVLWDQRENYDENGFMFGLLSNIKSEVMEKPSNYSEAEVTKVAEKYKQEADKLNATRTSDSNLQPNIIYIMDEAFWDPTRMTSLSFSEDPMKNIRTEMASNSSGYLLSPVFGGGTANTEYEALTGFSMYNNIAGTIPYQQSMDKEKSVPSIVSILKQQNYNTLAIHAYEKIFYKRDVAYKTLGFDKFIGDTDMKYQDTQVPGGYISDQSVVNEILYQLNQSSKPTFIHAVTMQNHFPFNEGKYPQNTVTVSGLSTAADTNELETYTQGIKSTDEAMKTLFDGLAKMDRPTIVVFFGDHLPALSNSIYDTAKFGTGSDALSNEKALSETPLLIYSNFGLQKTDLKTISPAFLGVTLFDMLNKPLTPYYTMLEDIKQTIPGLKSSVQVDSKGNVKTSLTEDEKQLLSDYKLIQYDLMEGKQYSLPILFGK</sequence>
<dbReference type="PANTHER" id="PTHR47371:SF3">
    <property type="entry name" value="PHOSPHOGLYCEROL TRANSFERASE I"/>
    <property type="match status" value="1"/>
</dbReference>
<feature type="transmembrane region" description="Helical" evidence="7">
    <location>
        <begin position="76"/>
        <end position="95"/>
    </location>
</feature>
<evidence type="ECO:0000256" key="4">
    <source>
        <dbReference type="ARBA" id="ARBA00022692"/>
    </source>
</evidence>
<dbReference type="InterPro" id="IPR017850">
    <property type="entry name" value="Alkaline_phosphatase_core_sf"/>
</dbReference>
<keyword evidence="10" id="KW-1185">Reference proteome</keyword>
<evidence type="ECO:0000256" key="6">
    <source>
        <dbReference type="ARBA" id="ARBA00023136"/>
    </source>
</evidence>
<evidence type="ECO:0000313" key="10">
    <source>
        <dbReference type="Proteomes" id="UP001623661"/>
    </source>
</evidence>
<dbReference type="Pfam" id="PF00884">
    <property type="entry name" value="Sulfatase"/>
    <property type="match status" value="1"/>
</dbReference>
<evidence type="ECO:0000256" key="3">
    <source>
        <dbReference type="ARBA" id="ARBA00022475"/>
    </source>
</evidence>
<dbReference type="Proteomes" id="UP001623661">
    <property type="component" value="Unassembled WGS sequence"/>
</dbReference>
<feature type="domain" description="Sulfatase N-terminal" evidence="8">
    <location>
        <begin position="257"/>
        <end position="551"/>
    </location>
</feature>
<keyword evidence="3" id="KW-1003">Cell membrane</keyword>
<protein>
    <submittedName>
        <fullName evidence="9">LTA synthase family protein</fullName>
    </submittedName>
</protein>
<dbReference type="InterPro" id="IPR050448">
    <property type="entry name" value="OpgB/LTA_synthase_biosynth"/>
</dbReference>
<comment type="pathway">
    <text evidence="2">Cell wall biogenesis; lipoteichoic acid biosynthesis.</text>
</comment>
<comment type="caution">
    <text evidence="9">The sequence shown here is derived from an EMBL/GenBank/DDBJ whole genome shotgun (WGS) entry which is preliminary data.</text>
</comment>
<evidence type="ECO:0000256" key="5">
    <source>
        <dbReference type="ARBA" id="ARBA00022989"/>
    </source>
</evidence>
<proteinExistence type="predicted"/>